<reference evidence="3" key="1">
    <citation type="journal article" date="2019" name="Int. J. Syst. Evol. Microbiol.">
        <title>The Global Catalogue of Microorganisms (GCM) 10K type strain sequencing project: providing services to taxonomists for standard genome sequencing and annotation.</title>
        <authorList>
            <consortium name="The Broad Institute Genomics Platform"/>
            <consortium name="The Broad Institute Genome Sequencing Center for Infectious Disease"/>
            <person name="Wu L."/>
            <person name="Ma J."/>
        </authorList>
    </citation>
    <scope>NUCLEOTIDE SEQUENCE [LARGE SCALE GENOMIC DNA]</scope>
    <source>
        <strain evidence="3">CGMCC-1.15741</strain>
    </source>
</reference>
<evidence type="ECO:0000313" key="2">
    <source>
        <dbReference type="EMBL" id="MFC6196534.1"/>
    </source>
</evidence>
<feature type="chain" id="PRO_5046832479" evidence="1">
    <location>
        <begin position="21"/>
        <end position="103"/>
    </location>
</feature>
<feature type="signal peptide" evidence="1">
    <location>
        <begin position="1"/>
        <end position="20"/>
    </location>
</feature>
<comment type="caution">
    <text evidence="2">The sequence shown here is derived from an EMBL/GenBank/DDBJ whole genome shotgun (WGS) entry which is preliminary data.</text>
</comment>
<keyword evidence="3" id="KW-1185">Reference proteome</keyword>
<dbReference type="EMBL" id="JBHSSW010000001">
    <property type="protein sequence ID" value="MFC6196534.1"/>
    <property type="molecule type" value="Genomic_DNA"/>
</dbReference>
<organism evidence="2 3">
    <name type="scientific">Ponticaulis profundi</name>
    <dbReference type="NCBI Taxonomy" id="2665222"/>
    <lineage>
        <taxon>Bacteria</taxon>
        <taxon>Pseudomonadati</taxon>
        <taxon>Pseudomonadota</taxon>
        <taxon>Alphaproteobacteria</taxon>
        <taxon>Hyphomonadales</taxon>
        <taxon>Hyphomonadaceae</taxon>
        <taxon>Ponticaulis</taxon>
    </lineage>
</organism>
<keyword evidence="1" id="KW-0732">Signal</keyword>
<sequence length="103" mass="10849">MLRSITFALAVTFLAPAALAGTQSNFQVAISVNTSALSNSATAAAELDNVKNQARDACRYRPESVLSNRVDSRCVDSIVNNVVERYSNPALVQATQAASSTEG</sequence>
<dbReference type="NCBIfam" id="TIGR04433">
    <property type="entry name" value="UrcA_uranyl"/>
    <property type="match status" value="1"/>
</dbReference>
<name>A0ABW1S5L6_9PROT</name>
<proteinExistence type="predicted"/>
<dbReference type="Proteomes" id="UP001596303">
    <property type="component" value="Unassembled WGS sequence"/>
</dbReference>
<protein>
    <submittedName>
        <fullName evidence="2">UrcA family protein</fullName>
    </submittedName>
</protein>
<dbReference type="RefSeq" id="WP_377374041.1">
    <property type="nucleotide sequence ID" value="NZ_JBHSSW010000001.1"/>
</dbReference>
<dbReference type="InterPro" id="IPR030972">
    <property type="entry name" value="UrcA_uranyl"/>
</dbReference>
<gene>
    <name evidence="2" type="ORF">ACFQDM_00510</name>
</gene>
<evidence type="ECO:0000313" key="3">
    <source>
        <dbReference type="Proteomes" id="UP001596303"/>
    </source>
</evidence>
<evidence type="ECO:0000256" key="1">
    <source>
        <dbReference type="SAM" id="SignalP"/>
    </source>
</evidence>
<accession>A0ABW1S5L6</accession>